<dbReference type="AlphaFoldDB" id="A0A210PJR2"/>
<name>A0A210PJR2_MIZYE</name>
<evidence type="ECO:0000313" key="1">
    <source>
        <dbReference type="EMBL" id="OWF36666.1"/>
    </source>
</evidence>
<dbReference type="OrthoDB" id="6243574at2759"/>
<gene>
    <name evidence="1" type="ORF">KP79_PYT26006</name>
</gene>
<sequence length="122" mass="14395">MCYIETKETKRKDNINYHRGNYPVICEGLKLVNWDQLDNLDNLDDTWNAFVVTLQDNIQKHIPVNKASNVKSKRRPLDPLTLQAVRKKHQTWTKYLHCKTPEKKIKFREARNNATACLRSSK</sequence>
<protein>
    <submittedName>
        <fullName evidence="1">Uncharacterized protein</fullName>
    </submittedName>
</protein>
<dbReference type="Proteomes" id="UP000242188">
    <property type="component" value="Unassembled WGS sequence"/>
</dbReference>
<keyword evidence="2" id="KW-1185">Reference proteome</keyword>
<accession>A0A210PJR2</accession>
<organism evidence="1 2">
    <name type="scientific">Mizuhopecten yessoensis</name>
    <name type="common">Japanese scallop</name>
    <name type="synonym">Patinopecten yessoensis</name>
    <dbReference type="NCBI Taxonomy" id="6573"/>
    <lineage>
        <taxon>Eukaryota</taxon>
        <taxon>Metazoa</taxon>
        <taxon>Spiralia</taxon>
        <taxon>Lophotrochozoa</taxon>
        <taxon>Mollusca</taxon>
        <taxon>Bivalvia</taxon>
        <taxon>Autobranchia</taxon>
        <taxon>Pteriomorphia</taxon>
        <taxon>Pectinida</taxon>
        <taxon>Pectinoidea</taxon>
        <taxon>Pectinidae</taxon>
        <taxon>Mizuhopecten</taxon>
    </lineage>
</organism>
<comment type="caution">
    <text evidence="1">The sequence shown here is derived from an EMBL/GenBank/DDBJ whole genome shotgun (WGS) entry which is preliminary data.</text>
</comment>
<evidence type="ECO:0000313" key="2">
    <source>
        <dbReference type="Proteomes" id="UP000242188"/>
    </source>
</evidence>
<proteinExistence type="predicted"/>
<dbReference type="EMBL" id="NEDP02076512">
    <property type="protein sequence ID" value="OWF36666.1"/>
    <property type="molecule type" value="Genomic_DNA"/>
</dbReference>
<reference evidence="1 2" key="1">
    <citation type="journal article" date="2017" name="Nat. Ecol. Evol.">
        <title>Scallop genome provides insights into evolution of bilaterian karyotype and development.</title>
        <authorList>
            <person name="Wang S."/>
            <person name="Zhang J."/>
            <person name="Jiao W."/>
            <person name="Li J."/>
            <person name="Xun X."/>
            <person name="Sun Y."/>
            <person name="Guo X."/>
            <person name="Huan P."/>
            <person name="Dong B."/>
            <person name="Zhang L."/>
            <person name="Hu X."/>
            <person name="Sun X."/>
            <person name="Wang J."/>
            <person name="Zhao C."/>
            <person name="Wang Y."/>
            <person name="Wang D."/>
            <person name="Huang X."/>
            <person name="Wang R."/>
            <person name="Lv J."/>
            <person name="Li Y."/>
            <person name="Zhang Z."/>
            <person name="Liu B."/>
            <person name="Lu W."/>
            <person name="Hui Y."/>
            <person name="Liang J."/>
            <person name="Zhou Z."/>
            <person name="Hou R."/>
            <person name="Li X."/>
            <person name="Liu Y."/>
            <person name="Li H."/>
            <person name="Ning X."/>
            <person name="Lin Y."/>
            <person name="Zhao L."/>
            <person name="Xing Q."/>
            <person name="Dou J."/>
            <person name="Li Y."/>
            <person name="Mao J."/>
            <person name="Guo H."/>
            <person name="Dou H."/>
            <person name="Li T."/>
            <person name="Mu C."/>
            <person name="Jiang W."/>
            <person name="Fu Q."/>
            <person name="Fu X."/>
            <person name="Miao Y."/>
            <person name="Liu J."/>
            <person name="Yu Q."/>
            <person name="Li R."/>
            <person name="Liao H."/>
            <person name="Li X."/>
            <person name="Kong Y."/>
            <person name="Jiang Z."/>
            <person name="Chourrout D."/>
            <person name="Li R."/>
            <person name="Bao Z."/>
        </authorList>
    </citation>
    <scope>NUCLEOTIDE SEQUENCE [LARGE SCALE GENOMIC DNA]</scope>
    <source>
        <strain evidence="1 2">PY_sf001</strain>
    </source>
</reference>